<dbReference type="GO" id="GO:0003700">
    <property type="term" value="F:DNA-binding transcription factor activity"/>
    <property type="evidence" value="ECO:0007669"/>
    <property type="project" value="InterPro"/>
</dbReference>
<dbReference type="EMBL" id="FTPU01000032">
    <property type="protein sequence ID" value="SIT97819.1"/>
    <property type="molecule type" value="Genomic_DNA"/>
</dbReference>
<dbReference type="InterPro" id="IPR036388">
    <property type="entry name" value="WH-like_DNA-bd_sf"/>
</dbReference>
<keyword evidence="3" id="KW-1185">Reference proteome</keyword>
<evidence type="ECO:0000313" key="2">
    <source>
        <dbReference type="EMBL" id="SIT97819.1"/>
    </source>
</evidence>
<feature type="domain" description="HTH marR-type" evidence="1">
    <location>
        <begin position="62"/>
        <end position="195"/>
    </location>
</feature>
<sequence>MNSEIIKDTIDLLEKFSLENHGLYSNDISGFRTWIYDQEDIRRHTAVDEPVWEGKEEGRSVESALSTLLVHLNRYAKTYSKSAITDSDFSTQEDFIYLINLKAFGKMTKMQLIKKNVQEKPTGILIINRLIKHGWVRQVDSDDDKRTKILEITAEGLSALDQQMDKIRTATKIVTGDLSYSEKLSLVKLLDKLDHFHRPIFSKNINPSQLLDTVVKDYPIINT</sequence>
<dbReference type="OrthoDB" id="961069at2"/>
<gene>
    <name evidence="2" type="ORF">SAMN05660493_02547</name>
</gene>
<organism evidence="2 3">
    <name type="scientific">Epilithonimonas bovis DSM 19482</name>
    <dbReference type="NCBI Taxonomy" id="1121284"/>
    <lineage>
        <taxon>Bacteria</taxon>
        <taxon>Pseudomonadati</taxon>
        <taxon>Bacteroidota</taxon>
        <taxon>Flavobacteriia</taxon>
        <taxon>Flavobacteriales</taxon>
        <taxon>Weeksellaceae</taxon>
        <taxon>Chryseobacterium group</taxon>
        <taxon>Epilithonimonas</taxon>
    </lineage>
</organism>
<dbReference type="Proteomes" id="UP000187261">
    <property type="component" value="Unassembled WGS sequence"/>
</dbReference>
<proteinExistence type="predicted"/>
<name>A0A1U7PY49_9FLAO</name>
<dbReference type="InterPro" id="IPR000835">
    <property type="entry name" value="HTH_MarR-typ"/>
</dbReference>
<dbReference type="AlphaFoldDB" id="A0A1U7PY49"/>
<dbReference type="Pfam" id="PF13463">
    <property type="entry name" value="HTH_27"/>
    <property type="match status" value="1"/>
</dbReference>
<dbReference type="STRING" id="1121284.SAMN05660493_02547"/>
<dbReference type="PRINTS" id="PR00598">
    <property type="entry name" value="HTHMARR"/>
</dbReference>
<dbReference type="GO" id="GO:0003677">
    <property type="term" value="F:DNA binding"/>
    <property type="evidence" value="ECO:0007669"/>
    <property type="project" value="UniProtKB-KW"/>
</dbReference>
<accession>A0A1U7PY49</accession>
<evidence type="ECO:0000313" key="3">
    <source>
        <dbReference type="Proteomes" id="UP000187261"/>
    </source>
</evidence>
<dbReference type="PROSITE" id="PS50995">
    <property type="entry name" value="HTH_MARR_2"/>
    <property type="match status" value="1"/>
</dbReference>
<evidence type="ECO:0000259" key="1">
    <source>
        <dbReference type="PROSITE" id="PS50995"/>
    </source>
</evidence>
<keyword evidence="2" id="KW-0238">DNA-binding</keyword>
<dbReference type="InterPro" id="IPR036390">
    <property type="entry name" value="WH_DNA-bd_sf"/>
</dbReference>
<reference evidence="3" key="1">
    <citation type="submission" date="2016-10" db="EMBL/GenBank/DDBJ databases">
        <authorList>
            <person name="Varghese N."/>
            <person name="Submissions S."/>
        </authorList>
    </citation>
    <scope>NUCLEOTIDE SEQUENCE [LARGE SCALE GENOMIC DNA]</scope>
    <source>
        <strain evidence="3">DSM 19482</strain>
    </source>
</reference>
<dbReference type="Gene3D" id="1.10.10.10">
    <property type="entry name" value="Winged helix-like DNA-binding domain superfamily/Winged helix DNA-binding domain"/>
    <property type="match status" value="1"/>
</dbReference>
<protein>
    <submittedName>
        <fullName evidence="2">DNA-binding transcriptional regulator, MarR family</fullName>
    </submittedName>
</protein>
<dbReference type="SUPFAM" id="SSF46785">
    <property type="entry name" value="Winged helix' DNA-binding domain"/>
    <property type="match status" value="1"/>
</dbReference>
<dbReference type="RefSeq" id="WP_076783948.1">
    <property type="nucleotide sequence ID" value="NZ_FTPU01000032.1"/>
</dbReference>